<feature type="domain" description="OTU" evidence="2">
    <location>
        <begin position="119"/>
        <end position="256"/>
    </location>
</feature>
<feature type="compositionally biased region" description="Basic and acidic residues" evidence="1">
    <location>
        <begin position="87"/>
        <end position="100"/>
    </location>
</feature>
<dbReference type="GO" id="GO:0016579">
    <property type="term" value="P:protein deubiquitination"/>
    <property type="evidence" value="ECO:0007669"/>
    <property type="project" value="TreeGrafter"/>
</dbReference>
<feature type="region of interest" description="Disordered" evidence="1">
    <location>
        <begin position="287"/>
        <end position="327"/>
    </location>
</feature>
<proteinExistence type="predicted"/>
<dbReference type="InterPro" id="IPR050704">
    <property type="entry name" value="Peptidase_C85-like"/>
</dbReference>
<dbReference type="InterPro" id="IPR003323">
    <property type="entry name" value="OTU_dom"/>
</dbReference>
<dbReference type="SUPFAM" id="SSF54001">
    <property type="entry name" value="Cysteine proteinases"/>
    <property type="match status" value="1"/>
</dbReference>
<dbReference type="InterPro" id="IPR038765">
    <property type="entry name" value="Papain-like_cys_pep_sf"/>
</dbReference>
<dbReference type="PROSITE" id="PS50802">
    <property type="entry name" value="OTU"/>
    <property type="match status" value="1"/>
</dbReference>
<dbReference type="PANTHER" id="PTHR12419">
    <property type="entry name" value="OTU DOMAIN CONTAINING PROTEIN"/>
    <property type="match status" value="1"/>
</dbReference>
<dbReference type="EMBL" id="CAUJNA010001641">
    <property type="protein sequence ID" value="CAJ1388135.1"/>
    <property type="molecule type" value="Genomic_DNA"/>
</dbReference>
<dbReference type="Proteomes" id="UP001178507">
    <property type="component" value="Unassembled WGS sequence"/>
</dbReference>
<name>A0AA36II02_9DINO</name>
<comment type="caution">
    <text evidence="3">The sequence shown here is derived from an EMBL/GenBank/DDBJ whole genome shotgun (WGS) entry which is preliminary data.</text>
</comment>
<organism evidence="3 4">
    <name type="scientific">Effrenium voratum</name>
    <dbReference type="NCBI Taxonomy" id="2562239"/>
    <lineage>
        <taxon>Eukaryota</taxon>
        <taxon>Sar</taxon>
        <taxon>Alveolata</taxon>
        <taxon>Dinophyceae</taxon>
        <taxon>Suessiales</taxon>
        <taxon>Symbiodiniaceae</taxon>
        <taxon>Effrenium</taxon>
    </lineage>
</organism>
<dbReference type="CDD" id="cd22744">
    <property type="entry name" value="OTU"/>
    <property type="match status" value="1"/>
</dbReference>
<dbReference type="Gene3D" id="3.90.70.80">
    <property type="match status" value="1"/>
</dbReference>
<keyword evidence="4" id="KW-1185">Reference proteome</keyword>
<dbReference type="GO" id="GO:0004843">
    <property type="term" value="F:cysteine-type deubiquitinase activity"/>
    <property type="evidence" value="ECO:0007669"/>
    <property type="project" value="TreeGrafter"/>
</dbReference>
<evidence type="ECO:0000259" key="2">
    <source>
        <dbReference type="PROSITE" id="PS50802"/>
    </source>
</evidence>
<sequence>MNMEEDFRSVELEGAEAQIEITRVGRTRSYAEGKALPLEWRQIFAQPKEKGPKGPKGKGKATPTSATPAHGPDPPADQNIEVDDGNNDERGLDGKTKPKTPEAPSKRCKTTSHGIPLGMELKDNPGAGNCLFAAVADALEAQGRSKRSPAEIRNLAVTHLRTHARSYEGFWKGDAPSAEGADMKVKGFAEYLRLLARDGAWGGSIEVAALAATLAQPIFVFRPEEADGVRVFNPSAKGKPLALWFMNRHYQALIGAVGPADRAKATAAPIGNAADRGGVPAPSTLGGHTSVLGGRTHNGAKLSAIGGCTKSGTERKSRSHWYDPSPAEVRTLSSSSAMRSPALSLPGSVADPDAVEVPSKSKYAFHGTFKYECDLCPFAELYETRGQASRGRLSHMRRAHPEVRKQVARKHQRPPLVLAGSGQLLAWVCPYCKMGWPQDEVADKPSKLLTKWRAEHHAEGHPRVSHGAWQKALRKEGMGPKFRAQRRVFNLNKYMAVPFRMQDMQNAGFQAFTWPRVVVREKTKRAKPEGKGAALQLLRSWVCKTCRAVFRVLREAKLHRCGAHHYGQAAAYKLRLKRLEEARKWAEDHFEAHGVPLETLRSTFSETKVVLLGAPKSSRHD</sequence>
<dbReference type="PROSITE" id="PS00028">
    <property type="entry name" value="ZINC_FINGER_C2H2_1"/>
    <property type="match status" value="1"/>
</dbReference>
<dbReference type="InterPro" id="IPR013087">
    <property type="entry name" value="Znf_C2H2_type"/>
</dbReference>
<feature type="region of interest" description="Disordered" evidence="1">
    <location>
        <begin position="39"/>
        <end position="116"/>
    </location>
</feature>
<evidence type="ECO:0000313" key="4">
    <source>
        <dbReference type="Proteomes" id="UP001178507"/>
    </source>
</evidence>
<protein>
    <recommendedName>
        <fullName evidence="2">OTU domain-containing protein</fullName>
    </recommendedName>
</protein>
<evidence type="ECO:0000313" key="3">
    <source>
        <dbReference type="EMBL" id="CAJ1388135.1"/>
    </source>
</evidence>
<dbReference type="Pfam" id="PF02338">
    <property type="entry name" value="OTU"/>
    <property type="match status" value="1"/>
</dbReference>
<dbReference type="AlphaFoldDB" id="A0AA36II02"/>
<reference evidence="3" key="1">
    <citation type="submission" date="2023-08" db="EMBL/GenBank/DDBJ databases">
        <authorList>
            <person name="Chen Y."/>
            <person name="Shah S."/>
            <person name="Dougan E. K."/>
            <person name="Thang M."/>
            <person name="Chan C."/>
        </authorList>
    </citation>
    <scope>NUCLEOTIDE SEQUENCE</scope>
</reference>
<accession>A0AA36II02</accession>
<evidence type="ECO:0000256" key="1">
    <source>
        <dbReference type="SAM" id="MobiDB-lite"/>
    </source>
</evidence>
<gene>
    <name evidence="3" type="ORF">EVOR1521_LOCUS14067</name>
</gene>